<organism evidence="1 2">
    <name type="scientific">Roseovarius aestuarii</name>
    <dbReference type="NCBI Taxonomy" id="475083"/>
    <lineage>
        <taxon>Bacteria</taxon>
        <taxon>Pseudomonadati</taxon>
        <taxon>Pseudomonadota</taxon>
        <taxon>Alphaproteobacteria</taxon>
        <taxon>Rhodobacterales</taxon>
        <taxon>Roseobacteraceae</taxon>
        <taxon>Roseovarius</taxon>
    </lineage>
</organism>
<keyword evidence="2" id="KW-1185">Reference proteome</keyword>
<evidence type="ECO:0008006" key="3">
    <source>
        <dbReference type="Google" id="ProtNLM"/>
    </source>
</evidence>
<dbReference type="OrthoDB" id="9800698at2"/>
<dbReference type="Gene3D" id="3.40.50.300">
    <property type="entry name" value="P-loop containing nucleotide triphosphate hydrolases"/>
    <property type="match status" value="1"/>
</dbReference>
<evidence type="ECO:0000313" key="1">
    <source>
        <dbReference type="EMBL" id="SMC10751.1"/>
    </source>
</evidence>
<gene>
    <name evidence="1" type="ORF">ROA7745_00558</name>
</gene>
<proteinExistence type="predicted"/>
<dbReference type="Proteomes" id="UP000193224">
    <property type="component" value="Unassembled WGS sequence"/>
</dbReference>
<dbReference type="RefSeq" id="WP_139836274.1">
    <property type="nucleotide sequence ID" value="NZ_FWXB01000001.1"/>
</dbReference>
<sequence>MTQSDRTSAFQRNARLEALLKNLNTSIAGTTMPGGDTPSLAPLFILGTPRSGTTYCMQWLAASGAFSYPSNFIARFWRSPFIGAMTQQMLTDPDFDFRGEFSDVSYHGPEQNSELGKTRGLLAPNEFWYFWRAIFPDDKDIGIDLTRATVAQFEEFSKKLRELSSVRARPVATKGMIINHQLDSFAANMPEAVFLNLDRDPAHAAWSLLRARERMHGDENTWYSFRTPNHEALKAFPAPEQVMGQIETIRSDLHKQLNALPKTRWLTLDYAELCGDPNGSFEKLRALYAKNGLTLEGANTLPPTNLSVPAIPEDVAMAFKDYQRR</sequence>
<dbReference type="EMBL" id="FWXB01000001">
    <property type="protein sequence ID" value="SMC10751.1"/>
    <property type="molecule type" value="Genomic_DNA"/>
</dbReference>
<dbReference type="InterPro" id="IPR027417">
    <property type="entry name" value="P-loop_NTPase"/>
</dbReference>
<dbReference type="AlphaFoldDB" id="A0A1X7BM99"/>
<dbReference type="Pfam" id="PF13469">
    <property type="entry name" value="Sulfotransfer_3"/>
    <property type="match status" value="1"/>
</dbReference>
<evidence type="ECO:0000313" key="2">
    <source>
        <dbReference type="Proteomes" id="UP000193224"/>
    </source>
</evidence>
<reference evidence="1 2" key="1">
    <citation type="submission" date="2017-03" db="EMBL/GenBank/DDBJ databases">
        <authorList>
            <person name="Afonso C.L."/>
            <person name="Miller P.J."/>
            <person name="Scott M.A."/>
            <person name="Spackman E."/>
            <person name="Goraichik I."/>
            <person name="Dimitrov K.M."/>
            <person name="Suarez D.L."/>
            <person name="Swayne D.E."/>
        </authorList>
    </citation>
    <scope>NUCLEOTIDE SEQUENCE [LARGE SCALE GENOMIC DNA]</scope>
    <source>
        <strain evidence="1 2">CECT 7745</strain>
    </source>
</reference>
<accession>A0A1X7BM99</accession>
<name>A0A1X7BM99_9RHOB</name>
<protein>
    <recommendedName>
        <fullName evidence="3">Sulfotransferase domain protein</fullName>
    </recommendedName>
</protein>
<dbReference type="SUPFAM" id="SSF52540">
    <property type="entry name" value="P-loop containing nucleoside triphosphate hydrolases"/>
    <property type="match status" value="1"/>
</dbReference>